<dbReference type="AlphaFoldDB" id="A0A1G8NJ37"/>
<dbReference type="RefSeq" id="WP_090363009.1">
    <property type="nucleotide sequence ID" value="NZ_FNEM01000003.1"/>
</dbReference>
<sequence>MSKIKNEKALLKKAMQIGEAYAVKAGYHSFSATDSADQKVECIYRLLVHDKLLTPLPQDQENGVNMKHRLVKWIAGKLPKDHPLLQ</sequence>
<dbReference type="Gene3D" id="1.20.120.1930">
    <property type="entry name" value="Uncharacterised protein PF16691, DUF5062"/>
    <property type="match status" value="1"/>
</dbReference>
<evidence type="ECO:0000313" key="1">
    <source>
        <dbReference type="EMBL" id="SDI80178.1"/>
    </source>
</evidence>
<dbReference type="InterPro" id="IPR032036">
    <property type="entry name" value="DUF5062"/>
</dbReference>
<protein>
    <recommendedName>
        <fullName evidence="3">DUF5062 domain-containing protein</fullName>
    </recommendedName>
</protein>
<name>A0A1G8NJ37_9GAMM</name>
<proteinExistence type="predicted"/>
<evidence type="ECO:0000313" key="2">
    <source>
        <dbReference type="Proteomes" id="UP000199527"/>
    </source>
</evidence>
<dbReference type="InterPro" id="IPR038316">
    <property type="entry name" value="DUF5062_sf"/>
</dbReference>
<keyword evidence="2" id="KW-1185">Reference proteome</keyword>
<gene>
    <name evidence="1" type="ORF">SAMN04488540_103143</name>
</gene>
<reference evidence="2" key="1">
    <citation type="submission" date="2016-10" db="EMBL/GenBank/DDBJ databases">
        <authorList>
            <person name="Varghese N."/>
            <person name="Submissions S."/>
        </authorList>
    </citation>
    <scope>NUCLEOTIDE SEQUENCE [LARGE SCALE GENOMIC DNA]</scope>
    <source>
        <strain evidence="2">DSM 23317</strain>
    </source>
</reference>
<accession>A0A1G8NJ37</accession>
<dbReference type="EMBL" id="FNEM01000003">
    <property type="protein sequence ID" value="SDI80178.1"/>
    <property type="molecule type" value="Genomic_DNA"/>
</dbReference>
<evidence type="ECO:0008006" key="3">
    <source>
        <dbReference type="Google" id="ProtNLM"/>
    </source>
</evidence>
<dbReference type="Pfam" id="PF16691">
    <property type="entry name" value="DUF5062"/>
    <property type="match status" value="1"/>
</dbReference>
<organism evidence="1 2">
    <name type="scientific">Ferrimonas sediminum</name>
    <dbReference type="NCBI Taxonomy" id="718193"/>
    <lineage>
        <taxon>Bacteria</taxon>
        <taxon>Pseudomonadati</taxon>
        <taxon>Pseudomonadota</taxon>
        <taxon>Gammaproteobacteria</taxon>
        <taxon>Alteromonadales</taxon>
        <taxon>Ferrimonadaceae</taxon>
        <taxon>Ferrimonas</taxon>
    </lineage>
</organism>
<dbReference type="Proteomes" id="UP000199527">
    <property type="component" value="Unassembled WGS sequence"/>
</dbReference>
<dbReference type="OrthoDB" id="8547747at2"/>